<reference evidence="4" key="1">
    <citation type="journal article" date="2019" name="Int. J. Syst. Evol. Microbiol.">
        <title>The Global Catalogue of Microorganisms (GCM) 10K type strain sequencing project: providing services to taxonomists for standard genome sequencing and annotation.</title>
        <authorList>
            <consortium name="The Broad Institute Genomics Platform"/>
            <consortium name="The Broad Institute Genome Sequencing Center for Infectious Disease"/>
            <person name="Wu L."/>
            <person name="Ma J."/>
        </authorList>
    </citation>
    <scope>NUCLEOTIDE SEQUENCE [LARGE SCALE GENOMIC DNA]</scope>
    <source>
        <strain evidence="4">JCM 17983</strain>
    </source>
</reference>
<name>A0ABP9ESH5_9PSEU</name>
<sequence length="391" mass="40718">MADLGETTDPVALVPGDPARVRDAAAAISRLGAALVGAGDGLRRIDTNAWQGEAADSYRRVFDPVPTQWIGTGEAFLQAADALTEFADVLEGARDEAAGAVQEWSAAEELGAFGQGAAGRIVAVDRLRVAREAVREAGDRAAALVAHARDLAPPAPSVAQQVGGFLGDLAGGVWSEIAATGQFFWQVNPTRFLVEPAAAVDGWRDLGAGVAHAVTHPAETIEQALRPREAMTNPTRWAGETLAGLGLSAVGGAGAAGRIERATRAADALPSRSPATRDGPPPTLGRYNGLTAAEHAATRGAHIGRKGSAKNMKVPTRELDTPAEVDEVYRELSRGGQVVRTNRRLTVVLLEDGTYLTWRASAGSTPGESAVDINSATGDMVKVHTPRTGQR</sequence>
<proteinExistence type="predicted"/>
<evidence type="ECO:0000256" key="1">
    <source>
        <dbReference type="SAM" id="MobiDB-lite"/>
    </source>
</evidence>
<dbReference type="Proteomes" id="UP001500457">
    <property type="component" value="Unassembled WGS sequence"/>
</dbReference>
<evidence type="ECO:0000313" key="3">
    <source>
        <dbReference type="EMBL" id="GAA4885065.1"/>
    </source>
</evidence>
<organism evidence="3 4">
    <name type="scientific">Actinomycetospora straminea</name>
    <dbReference type="NCBI Taxonomy" id="663607"/>
    <lineage>
        <taxon>Bacteria</taxon>
        <taxon>Bacillati</taxon>
        <taxon>Actinomycetota</taxon>
        <taxon>Actinomycetes</taxon>
        <taxon>Pseudonocardiales</taxon>
        <taxon>Pseudonocardiaceae</taxon>
        <taxon>Actinomycetospora</taxon>
    </lineage>
</organism>
<dbReference type="EMBL" id="BAABHQ010000012">
    <property type="protein sequence ID" value="GAA4885065.1"/>
    <property type="molecule type" value="Genomic_DNA"/>
</dbReference>
<dbReference type="InterPro" id="IPR049082">
    <property type="entry name" value="T7SS_signal"/>
</dbReference>
<feature type="domain" description="Putative T7SS secretion signal" evidence="2">
    <location>
        <begin position="3"/>
        <end position="109"/>
    </location>
</feature>
<comment type="caution">
    <text evidence="3">The sequence shown here is derived from an EMBL/GenBank/DDBJ whole genome shotgun (WGS) entry which is preliminary data.</text>
</comment>
<feature type="region of interest" description="Disordered" evidence="1">
    <location>
        <begin position="264"/>
        <end position="284"/>
    </location>
</feature>
<dbReference type="Pfam" id="PF21725">
    <property type="entry name" value="T7SS_signal"/>
    <property type="match status" value="1"/>
</dbReference>
<gene>
    <name evidence="3" type="ORF">GCM10023203_41690</name>
</gene>
<accession>A0ABP9ESH5</accession>
<protein>
    <recommendedName>
        <fullName evidence="2">Putative T7SS secretion signal domain-containing protein</fullName>
    </recommendedName>
</protein>
<keyword evidence="4" id="KW-1185">Reference proteome</keyword>
<evidence type="ECO:0000313" key="4">
    <source>
        <dbReference type="Proteomes" id="UP001500457"/>
    </source>
</evidence>
<evidence type="ECO:0000259" key="2">
    <source>
        <dbReference type="Pfam" id="PF21725"/>
    </source>
</evidence>